<feature type="domain" description="DNA methylase adenine-specific" evidence="8">
    <location>
        <begin position="7"/>
        <end position="222"/>
    </location>
</feature>
<dbReference type="Pfam" id="PF02384">
    <property type="entry name" value="N6_Mtase"/>
    <property type="match status" value="1"/>
</dbReference>
<dbReference type="RefSeq" id="WP_069670947.1">
    <property type="nucleotide sequence ID" value="NZ_MCBT01000024.1"/>
</dbReference>
<proteinExistence type="inferred from homology"/>
<organism evidence="10 11">
    <name type="scientific">Shewanella colwelliana</name>
    <name type="common">Alteromonas colwelliana</name>
    <dbReference type="NCBI Taxonomy" id="23"/>
    <lineage>
        <taxon>Bacteria</taxon>
        <taxon>Pseudomonadati</taxon>
        <taxon>Pseudomonadota</taxon>
        <taxon>Gammaproteobacteria</taxon>
        <taxon>Alteromonadales</taxon>
        <taxon>Shewanellaceae</taxon>
        <taxon>Shewanella</taxon>
    </lineage>
</organism>
<dbReference type="GO" id="GO:0003677">
    <property type="term" value="F:DNA binding"/>
    <property type="evidence" value="ECO:0007669"/>
    <property type="project" value="InterPro"/>
</dbReference>
<evidence type="ECO:0000256" key="4">
    <source>
        <dbReference type="ARBA" id="ARBA00022679"/>
    </source>
</evidence>
<comment type="caution">
    <text evidence="10">The sequence shown here is derived from an EMBL/GenBank/DDBJ whole genome shotgun (WGS) entry which is preliminary data.</text>
</comment>
<gene>
    <name evidence="10" type="ORF">BEL05_00680</name>
</gene>
<dbReference type="EC" id="2.1.1.72" evidence="2"/>
<accession>A0A1E5IUM1</accession>
<dbReference type="InterPro" id="IPR050953">
    <property type="entry name" value="N4_N6_ade-DNA_methylase"/>
</dbReference>
<dbReference type="InterPro" id="IPR029063">
    <property type="entry name" value="SAM-dependent_MTases_sf"/>
</dbReference>
<evidence type="ECO:0000259" key="9">
    <source>
        <dbReference type="Pfam" id="PF22837"/>
    </source>
</evidence>
<evidence type="ECO:0000259" key="8">
    <source>
        <dbReference type="Pfam" id="PF02384"/>
    </source>
</evidence>
<dbReference type="EMBL" id="MCBT01000024">
    <property type="protein sequence ID" value="OEG74147.1"/>
    <property type="molecule type" value="Genomic_DNA"/>
</dbReference>
<dbReference type="Proteomes" id="UP000095230">
    <property type="component" value="Unassembled WGS sequence"/>
</dbReference>
<sequence>MKFKADQTTQKLRGGYYTPQNLADYVTQWVLSNKPTSILEPSCGDGTFIQALYNNNCDSNIAINAFELFDSEADKSRKKCQNFNFSNSEVIEGDFLVWANNAIKKDSELFDAVIGNPPFIRYQFLESEFQEQAELVFKQLNLKFTKHTNAWVPFILSSIKMLKSGGRFGMVIPSEIIHVMHAQSLRTYLGEQCSKLVIIDPQEIWFEDTLQGAVILLAEKKINPEEMSQGVGITRVKGFEFLKQDPEELFNSTIGINGETVSGKWTKALLEPQELELIDRIKSHQSVFKFTDVADVDVGIVTGANKFFLVEKSVVDEFKLHNYAHPMFGKSQHCKGIIYDDTQHKENEENGLPTNFLYIEDQFDELPKNVQDYIKTGEDEGLHTRYKCRIRKPWYKVPSVYSRSLGMLKRSHDTPRLIFNETEAFTTDTAYRITSHDTDASKFACCFLNPLTAIFAELEGRYYGGGVLELVPSEIEKLYIPIPDNIEFDIHNINESIKSGSIVDVLRTQGHHILGSLGFTTDDSDQLLEIWHKLKSRRQRKDH</sequence>
<reference evidence="10 11" key="1">
    <citation type="submission" date="2016-07" db="EMBL/GenBank/DDBJ databases">
        <title>Whole-genome of two Shewanella species isolated from a digestive organ of sea cucumber Apostichopus japonicus Selenka 1867.</title>
        <authorList>
            <person name="Hong H.-H."/>
            <person name="Choi H."/>
            <person name="Cheon S."/>
            <person name="Oh J.-S."/>
            <person name="Lee H.-G."/>
            <person name="Park C."/>
        </authorList>
    </citation>
    <scope>NUCLEOTIDE SEQUENCE [LARGE SCALE GENOMIC DNA]</scope>
    <source>
        <strain evidence="10 11">CSB03KR</strain>
    </source>
</reference>
<dbReference type="InterPro" id="IPR002052">
    <property type="entry name" value="DNA_methylase_N6_adenine_CS"/>
</dbReference>
<dbReference type="SUPFAM" id="SSF53335">
    <property type="entry name" value="S-adenosyl-L-methionine-dependent methyltransferases"/>
    <property type="match status" value="1"/>
</dbReference>
<evidence type="ECO:0000313" key="10">
    <source>
        <dbReference type="EMBL" id="OEG74147.1"/>
    </source>
</evidence>
<dbReference type="PRINTS" id="PR00507">
    <property type="entry name" value="N12N6MTFRASE"/>
</dbReference>
<evidence type="ECO:0000256" key="7">
    <source>
        <dbReference type="ARBA" id="ARBA00047942"/>
    </source>
</evidence>
<keyword evidence="4" id="KW-0808">Transferase</keyword>
<dbReference type="PANTHER" id="PTHR33841:SF5">
    <property type="entry name" value="DNA METHYLASE (MODIFICATION METHYLASE) (METHYLTRANSFERASE)-RELATED"/>
    <property type="match status" value="1"/>
</dbReference>
<dbReference type="PROSITE" id="PS00092">
    <property type="entry name" value="N6_MTASE"/>
    <property type="match status" value="1"/>
</dbReference>
<dbReference type="CDD" id="cd02440">
    <property type="entry name" value="AdoMet_MTases"/>
    <property type="match status" value="1"/>
</dbReference>
<dbReference type="GO" id="GO:0009307">
    <property type="term" value="P:DNA restriction-modification system"/>
    <property type="evidence" value="ECO:0007669"/>
    <property type="project" value="UniProtKB-KW"/>
</dbReference>
<keyword evidence="3 10" id="KW-0489">Methyltransferase</keyword>
<evidence type="ECO:0000256" key="5">
    <source>
        <dbReference type="ARBA" id="ARBA00022691"/>
    </source>
</evidence>
<feature type="domain" description="Type II methyltransferase M.Eco57I C-terminal" evidence="9">
    <location>
        <begin position="263"/>
        <end position="514"/>
    </location>
</feature>
<dbReference type="GO" id="GO:0032259">
    <property type="term" value="P:methylation"/>
    <property type="evidence" value="ECO:0007669"/>
    <property type="project" value="UniProtKB-KW"/>
</dbReference>
<evidence type="ECO:0000256" key="3">
    <source>
        <dbReference type="ARBA" id="ARBA00022603"/>
    </source>
</evidence>
<dbReference type="OrthoDB" id="9784823at2"/>
<dbReference type="GO" id="GO:0009007">
    <property type="term" value="F:site-specific DNA-methyltransferase (adenine-specific) activity"/>
    <property type="evidence" value="ECO:0007669"/>
    <property type="project" value="UniProtKB-EC"/>
</dbReference>
<dbReference type="STRING" id="23.BEL05_00680"/>
<evidence type="ECO:0000313" key="11">
    <source>
        <dbReference type="Proteomes" id="UP000095230"/>
    </source>
</evidence>
<keyword evidence="5" id="KW-0949">S-adenosyl-L-methionine</keyword>
<dbReference type="InterPro" id="IPR054520">
    <property type="entry name" value="M_Eco57I_C"/>
</dbReference>
<evidence type="ECO:0000256" key="2">
    <source>
        <dbReference type="ARBA" id="ARBA00011900"/>
    </source>
</evidence>
<dbReference type="Gene3D" id="3.40.50.150">
    <property type="entry name" value="Vaccinia Virus protein VP39"/>
    <property type="match status" value="1"/>
</dbReference>
<comment type="catalytic activity">
    <reaction evidence="7">
        <text>a 2'-deoxyadenosine in DNA + S-adenosyl-L-methionine = an N(6)-methyl-2'-deoxyadenosine in DNA + S-adenosyl-L-homocysteine + H(+)</text>
        <dbReference type="Rhea" id="RHEA:15197"/>
        <dbReference type="Rhea" id="RHEA-COMP:12418"/>
        <dbReference type="Rhea" id="RHEA-COMP:12419"/>
        <dbReference type="ChEBI" id="CHEBI:15378"/>
        <dbReference type="ChEBI" id="CHEBI:57856"/>
        <dbReference type="ChEBI" id="CHEBI:59789"/>
        <dbReference type="ChEBI" id="CHEBI:90615"/>
        <dbReference type="ChEBI" id="CHEBI:90616"/>
        <dbReference type="EC" id="2.1.1.72"/>
    </reaction>
</comment>
<evidence type="ECO:0000256" key="1">
    <source>
        <dbReference type="ARBA" id="ARBA00006594"/>
    </source>
</evidence>
<protein>
    <recommendedName>
        <fullName evidence="2">site-specific DNA-methyltransferase (adenine-specific)</fullName>
        <ecNumber evidence="2">2.1.1.72</ecNumber>
    </recommendedName>
</protein>
<dbReference type="REBASE" id="208012">
    <property type="entry name" value="M.Sco3KRORF680P"/>
</dbReference>
<dbReference type="GO" id="GO:0008170">
    <property type="term" value="F:N-methyltransferase activity"/>
    <property type="evidence" value="ECO:0007669"/>
    <property type="project" value="InterPro"/>
</dbReference>
<dbReference type="PANTHER" id="PTHR33841">
    <property type="entry name" value="DNA METHYLTRANSFERASE YEEA-RELATED"/>
    <property type="match status" value="1"/>
</dbReference>
<name>A0A1E5IUM1_SHECO</name>
<dbReference type="AlphaFoldDB" id="A0A1E5IUM1"/>
<dbReference type="InterPro" id="IPR003356">
    <property type="entry name" value="DNA_methylase_A-5"/>
</dbReference>
<dbReference type="Pfam" id="PF22837">
    <property type="entry name" value="M_Eco57I_C"/>
    <property type="match status" value="1"/>
</dbReference>
<comment type="similarity">
    <text evidence="1">Belongs to the N(4)/N(6)-methyltransferase family.</text>
</comment>
<keyword evidence="6" id="KW-0680">Restriction system</keyword>
<evidence type="ECO:0000256" key="6">
    <source>
        <dbReference type="ARBA" id="ARBA00022747"/>
    </source>
</evidence>